<evidence type="ECO:0000313" key="3">
    <source>
        <dbReference type="Proteomes" id="UP000542973"/>
    </source>
</evidence>
<dbReference type="Gene3D" id="3.40.50.2000">
    <property type="entry name" value="Glycogen Phosphorylase B"/>
    <property type="match status" value="1"/>
</dbReference>
<comment type="caution">
    <text evidence="2">The sequence shown here is derived from an EMBL/GenBank/DDBJ whole genome shotgun (WGS) entry which is preliminary data.</text>
</comment>
<proteinExistence type="predicted"/>
<evidence type="ECO:0000259" key="1">
    <source>
        <dbReference type="Pfam" id="PF00534"/>
    </source>
</evidence>
<feature type="domain" description="Glycosyl transferase family 1" evidence="1">
    <location>
        <begin position="1080"/>
        <end position="1130"/>
    </location>
</feature>
<name>A0A849B2N9_9BURK</name>
<sequence>MKLLTLFVRYGDADYQGAFKRLCQLYQRIEGLDYDAVLIDTALPTDLTVSLGPNIVMIGGDNSRREFSGWDTALARFPALLDGYDLVHIVTSAFENEYNGFYPYINRQMFDYAASHDDVVLAHIDAYPDAVRQFGRSFQTWGCSKFLIAVPERIRKLGSFVGRFGAEALFAPSSDRPFREDAPLSANYQSYLLEWLTGDGLPHGKWHSVFELSPQNLQRFQAKAISIVDEHALSMRLRETGARIVDYTWLHSRGLEQDAGSIPDEIQQVQERNRYLFDNPIVERSLDLSDHRHYRSLATLFQRRQKSETPFGRTPVLEALWLGNRVLRSQFDLDDPLHCAAIHLNQGVAIDGEQRDWLARPDTTLPQDGWLPLTRGLHAIYLARDDLRASFDLATRGGRHGLVSWWLLEGLRDARYVGFMRDDMYARVDETVVQDQPLPITCGLHALCEARDDLREQADLSTEAGRRTLLSWWMLEGIHDPSLRTCMPAALYAEVCTQVQQDAAIPLTRGLLALRVARQDLRDMDTATREGRERLVSWWVLDGRHEAQPICIVRPEEYAAVDPAIVQDALLPITKGLHAVCKARTDLRDQIDLATPEGRGKLIQWWIREGAGTPAFDGFLPIAFYHELARDIAQDAPLPITRGMQALHAARDDLREFADLADREGRAAFVSWWIREVPGNAFLAQLISRDQLQQPDATVTQDQQVPITRAMRALYTALAGGPGTDKALEQAEGRGELVAWWSEQLLRGAVPRALLPTDATLGISDPTQPGNERDVVHPLAAAAYAQRSDLRDAFDTGTAEGRLALNLWLFNFGKYELRLHIEDEEPPTHEIRRPPHGGTTGKFLRGGVNIVGFGRGELGIGEDVRMASLALRHVDMDLCVPAIPLAIGARQQDLSLRAYEVDAPLYNTNLVFLPHYETIRLLGATGEKLFGDRYNIGCWQWELPAYPRGMELALELVDEIWSSTRFTAEAMRGATDKPVLVMPMAVALPPLSRAYTRAEFGLPEDAFVFLNILDGNSSVHRKNPLAVIKAFQRAFPPGTGGVHLLFKTMNMGSAPSQWDDVLALCRDDPRVSIISEAIAREAVIGLQSVCDCFVSLHRAEGFGRNIAEAMLLEKPVIVSAFSGNTDFTNDTTAFMVGGEAIAVGAGEYAFADGQHWWDADVESAASQMRRCVEDEGERRQRALAGKHFVLAHYSPEAVGRNYLERLQQLNAASKEGA</sequence>
<dbReference type="InterPro" id="IPR001296">
    <property type="entry name" value="Glyco_trans_1"/>
</dbReference>
<organism evidence="2 3">
    <name type="scientific">Cupriavidus gilardii</name>
    <dbReference type="NCBI Taxonomy" id="82541"/>
    <lineage>
        <taxon>Bacteria</taxon>
        <taxon>Pseudomonadati</taxon>
        <taxon>Pseudomonadota</taxon>
        <taxon>Betaproteobacteria</taxon>
        <taxon>Burkholderiales</taxon>
        <taxon>Burkholderiaceae</taxon>
        <taxon>Cupriavidus</taxon>
    </lineage>
</organism>
<dbReference type="RefSeq" id="WP_151022190.1">
    <property type="nucleotide sequence ID" value="NZ_BAAAEB010000007.1"/>
</dbReference>
<evidence type="ECO:0000313" key="2">
    <source>
        <dbReference type="EMBL" id="NNH09711.1"/>
    </source>
</evidence>
<protein>
    <submittedName>
        <fullName evidence="2">Glycosyltransferase family 4 protein</fullName>
    </submittedName>
</protein>
<dbReference type="EMBL" id="JABEMD010000002">
    <property type="protein sequence ID" value="NNH09711.1"/>
    <property type="molecule type" value="Genomic_DNA"/>
</dbReference>
<reference evidence="2 3" key="1">
    <citation type="submission" date="2020-05" db="EMBL/GenBank/DDBJ databases">
        <title>MicrobeNet Type strains.</title>
        <authorList>
            <person name="Nicholson A.C."/>
        </authorList>
    </citation>
    <scope>NUCLEOTIDE SEQUENCE [LARGE SCALE GENOMIC DNA]</scope>
    <source>
        <strain evidence="2 3">ATCC 700815</strain>
    </source>
</reference>
<dbReference type="Proteomes" id="UP000542973">
    <property type="component" value="Unassembled WGS sequence"/>
</dbReference>
<gene>
    <name evidence="2" type="ORF">HLB16_02295</name>
</gene>
<dbReference type="SUPFAM" id="SSF53756">
    <property type="entry name" value="UDP-Glycosyltransferase/glycogen phosphorylase"/>
    <property type="match status" value="1"/>
</dbReference>
<keyword evidence="2" id="KW-0808">Transferase</keyword>
<dbReference type="Pfam" id="PF00534">
    <property type="entry name" value="Glycos_transf_1"/>
    <property type="match status" value="1"/>
</dbReference>
<dbReference type="PANTHER" id="PTHR46656:SF3">
    <property type="entry name" value="PUTATIVE-RELATED"/>
    <property type="match status" value="1"/>
</dbReference>
<dbReference type="PANTHER" id="PTHR46656">
    <property type="entry name" value="PUTATIVE-RELATED"/>
    <property type="match status" value="1"/>
</dbReference>
<dbReference type="AlphaFoldDB" id="A0A849B2N9"/>
<accession>A0A849B2N9</accession>
<dbReference type="GO" id="GO:0016757">
    <property type="term" value="F:glycosyltransferase activity"/>
    <property type="evidence" value="ECO:0007669"/>
    <property type="project" value="InterPro"/>
</dbReference>